<dbReference type="RefSeq" id="XP_011392052.1">
    <property type="nucleotide sequence ID" value="XM_011393750.1"/>
</dbReference>
<keyword evidence="2" id="KW-1185">Reference proteome</keyword>
<name>A0A0D1DQV7_MYCMD</name>
<dbReference type="AlphaFoldDB" id="A0A0D1DQV7"/>
<dbReference type="VEuPathDB" id="FungiDB:UMAG_05350"/>
<protein>
    <submittedName>
        <fullName evidence="1">Uncharacterized protein</fullName>
    </submittedName>
</protein>
<evidence type="ECO:0000313" key="1">
    <source>
        <dbReference type="EMBL" id="KIS66351.1"/>
    </source>
</evidence>
<dbReference type="InParanoid" id="A0A0D1DQV7"/>
<sequence>MNGYNAPKRNIQRRSDKAWQDAVLKTRLNGYGGLSAASLFGIECGRTCPSVVEQLRGILLGQLSPGRNSRNSRDNRVLKLGNLCLFLRAALNCTVHTPCIRKVRICIEKGVKLGLAAIPGRSNAQLQHKYADLPWWNVYKTVRASQPRAYARRGKIL</sequence>
<gene>
    <name evidence="1" type="ORF">UMAG_05350</name>
</gene>
<proteinExistence type="predicted"/>
<dbReference type="GeneID" id="23565267"/>
<dbReference type="EMBL" id="CM003158">
    <property type="protein sequence ID" value="KIS66351.1"/>
    <property type="molecule type" value="Genomic_DNA"/>
</dbReference>
<reference evidence="1 2" key="1">
    <citation type="journal article" date="2006" name="Nature">
        <title>Insights from the genome of the biotrophic fungal plant pathogen Ustilago maydis.</title>
        <authorList>
            <person name="Kamper J."/>
            <person name="Kahmann R."/>
            <person name="Bolker M."/>
            <person name="Ma L.J."/>
            <person name="Brefort T."/>
            <person name="Saville B.J."/>
            <person name="Banuett F."/>
            <person name="Kronstad J.W."/>
            <person name="Gold S.E."/>
            <person name="Muller O."/>
            <person name="Perlin M.H."/>
            <person name="Wosten H.A."/>
            <person name="de Vries R."/>
            <person name="Ruiz-Herrera J."/>
            <person name="Reynaga-Pena C.G."/>
            <person name="Snetselaar K."/>
            <person name="McCann M."/>
            <person name="Perez-Martin J."/>
            <person name="Feldbrugge M."/>
            <person name="Basse C.W."/>
            <person name="Steinberg G."/>
            <person name="Ibeas J.I."/>
            <person name="Holloman W."/>
            <person name="Guzman P."/>
            <person name="Farman M."/>
            <person name="Stajich J.E."/>
            <person name="Sentandreu R."/>
            <person name="Gonzalez-Prieto J.M."/>
            <person name="Kennell J.C."/>
            <person name="Molina L."/>
            <person name="Schirawski J."/>
            <person name="Mendoza-Mendoza A."/>
            <person name="Greilinger D."/>
            <person name="Munch K."/>
            <person name="Rossel N."/>
            <person name="Scherer M."/>
            <person name="Vranes M."/>
            <person name="Ladendorf O."/>
            <person name="Vincon V."/>
            <person name="Fuchs U."/>
            <person name="Sandrock B."/>
            <person name="Meng S."/>
            <person name="Ho E.C."/>
            <person name="Cahill M.J."/>
            <person name="Boyce K.J."/>
            <person name="Klose J."/>
            <person name="Klosterman S.J."/>
            <person name="Deelstra H.J."/>
            <person name="Ortiz-Castellanos L."/>
            <person name="Li W."/>
            <person name="Sanchez-Alonso P."/>
            <person name="Schreier P.H."/>
            <person name="Hauser-Hahn I."/>
            <person name="Vaupel M."/>
            <person name="Koopmann E."/>
            <person name="Friedrich G."/>
            <person name="Voss H."/>
            <person name="Schluter T."/>
            <person name="Margolis J."/>
            <person name="Platt D."/>
            <person name="Swimmer C."/>
            <person name="Gnirke A."/>
            <person name="Chen F."/>
            <person name="Vysotskaia V."/>
            <person name="Mannhaupt G."/>
            <person name="Guldener U."/>
            <person name="Munsterkotter M."/>
            <person name="Haase D."/>
            <person name="Oesterheld M."/>
            <person name="Mewes H.W."/>
            <person name="Mauceli E.W."/>
            <person name="DeCaprio D."/>
            <person name="Wade C.M."/>
            <person name="Butler J."/>
            <person name="Young S."/>
            <person name="Jaffe D.B."/>
            <person name="Calvo S."/>
            <person name="Nusbaum C."/>
            <person name="Galagan J."/>
            <person name="Birren B.W."/>
        </authorList>
    </citation>
    <scope>NUCLEOTIDE SEQUENCE [LARGE SCALE GENOMIC DNA]</scope>
    <source>
        <strain evidence="2">DSM 14603 / FGSC 9021 / UM521</strain>
    </source>
</reference>
<organism evidence="1 2">
    <name type="scientific">Mycosarcoma maydis</name>
    <name type="common">Corn smut fungus</name>
    <name type="synonym">Ustilago maydis</name>
    <dbReference type="NCBI Taxonomy" id="5270"/>
    <lineage>
        <taxon>Eukaryota</taxon>
        <taxon>Fungi</taxon>
        <taxon>Dikarya</taxon>
        <taxon>Basidiomycota</taxon>
        <taxon>Ustilaginomycotina</taxon>
        <taxon>Ustilaginomycetes</taxon>
        <taxon>Ustilaginales</taxon>
        <taxon>Ustilaginaceae</taxon>
        <taxon>Mycosarcoma</taxon>
    </lineage>
</organism>
<accession>A0A0D1DQV7</accession>
<evidence type="ECO:0000313" key="2">
    <source>
        <dbReference type="Proteomes" id="UP000000561"/>
    </source>
</evidence>
<dbReference type="KEGG" id="uma:UMAG_05350"/>
<dbReference type="Proteomes" id="UP000000561">
    <property type="component" value="Chromosome 19"/>
</dbReference>